<evidence type="ECO:0000256" key="3">
    <source>
        <dbReference type="ARBA" id="ARBA00022692"/>
    </source>
</evidence>
<evidence type="ECO:0000313" key="8">
    <source>
        <dbReference type="EMBL" id="MBL4934174.1"/>
    </source>
</evidence>
<dbReference type="SUPFAM" id="SSF103481">
    <property type="entry name" value="Multidrug resistance efflux transporter EmrE"/>
    <property type="match status" value="2"/>
</dbReference>
<feature type="transmembrane region" description="Helical" evidence="6">
    <location>
        <begin position="272"/>
        <end position="290"/>
    </location>
</feature>
<feature type="transmembrane region" description="Helical" evidence="6">
    <location>
        <begin position="9"/>
        <end position="31"/>
    </location>
</feature>
<sequence length="299" mass="31742">MFKNKESKIYLAYIAVCILWGSTYLAIRIGVGEFPPTLFAGIRFLSAGALMLAFSVYRGLKLPKNFSEVMKISVVGLFLLLGGNGCVVWAETRISSGVASLLVATVPLFMALIELVLPDRPRLNFKGWTGLLIGFGGVALLVFPNSKGNSADVFGIVLLLIGAFSWAMGSVYSKSFKATSSIIPNIAIQMLAGGLGLFIAGTIFGELPKLHVTPKGMGAMLYLIIFGSIVGYSCYVYILDKWPAAKAGTYAYVNPLVAVLLGALVLGEPLSLGVIMSTAVILGGVILVQTSKTKNNKKS</sequence>
<comment type="caution">
    <text evidence="8">The sequence shown here is derived from an EMBL/GenBank/DDBJ whole genome shotgun (WGS) entry which is preliminary data.</text>
</comment>
<feature type="transmembrane region" description="Helical" evidence="6">
    <location>
        <begin position="185"/>
        <end position="205"/>
    </location>
</feature>
<feature type="domain" description="EamA" evidence="7">
    <location>
        <begin position="154"/>
        <end position="288"/>
    </location>
</feature>
<evidence type="ECO:0000256" key="6">
    <source>
        <dbReference type="SAM" id="Phobius"/>
    </source>
</evidence>
<keyword evidence="9" id="KW-1185">Reference proteome</keyword>
<keyword evidence="5 6" id="KW-0472">Membrane</keyword>
<dbReference type="PANTHER" id="PTHR32322:SF2">
    <property type="entry name" value="EAMA DOMAIN-CONTAINING PROTEIN"/>
    <property type="match status" value="1"/>
</dbReference>
<dbReference type="Pfam" id="PF00892">
    <property type="entry name" value="EamA"/>
    <property type="match status" value="2"/>
</dbReference>
<dbReference type="PANTHER" id="PTHR32322">
    <property type="entry name" value="INNER MEMBRANE TRANSPORTER"/>
    <property type="match status" value="1"/>
</dbReference>
<reference evidence="8 9" key="1">
    <citation type="submission" date="2021-01" db="EMBL/GenBank/DDBJ databases">
        <title>Genome public.</title>
        <authorList>
            <person name="Liu C."/>
            <person name="Sun Q."/>
        </authorList>
    </citation>
    <scope>NUCLEOTIDE SEQUENCE [LARGE SCALE GENOMIC DNA]</scope>
    <source>
        <strain evidence="8 9">YIM B02515</strain>
    </source>
</reference>
<accession>A0ABS1T763</accession>
<feature type="transmembrane region" description="Helical" evidence="6">
    <location>
        <begin position="69"/>
        <end position="90"/>
    </location>
</feature>
<evidence type="ECO:0000256" key="2">
    <source>
        <dbReference type="ARBA" id="ARBA00007362"/>
    </source>
</evidence>
<feature type="domain" description="EamA" evidence="7">
    <location>
        <begin position="9"/>
        <end position="142"/>
    </location>
</feature>
<feature type="transmembrane region" description="Helical" evidence="6">
    <location>
        <begin position="96"/>
        <end position="117"/>
    </location>
</feature>
<evidence type="ECO:0000313" key="9">
    <source>
        <dbReference type="Proteomes" id="UP000632377"/>
    </source>
</evidence>
<comment type="subcellular location">
    <subcellularLocation>
        <location evidence="1">Membrane</location>
        <topology evidence="1">Multi-pass membrane protein</topology>
    </subcellularLocation>
</comment>
<dbReference type="EMBL" id="JAESWC010000001">
    <property type="protein sequence ID" value="MBL4934174.1"/>
    <property type="molecule type" value="Genomic_DNA"/>
</dbReference>
<dbReference type="Proteomes" id="UP000632377">
    <property type="component" value="Unassembled WGS sequence"/>
</dbReference>
<protein>
    <submittedName>
        <fullName evidence="8">EamA family transporter</fullName>
    </submittedName>
</protein>
<dbReference type="InterPro" id="IPR037185">
    <property type="entry name" value="EmrE-like"/>
</dbReference>
<keyword evidence="4 6" id="KW-1133">Transmembrane helix</keyword>
<name>A0ABS1T763_9CLOT</name>
<feature type="transmembrane region" description="Helical" evidence="6">
    <location>
        <begin position="153"/>
        <end position="173"/>
    </location>
</feature>
<feature type="transmembrane region" description="Helical" evidence="6">
    <location>
        <begin position="217"/>
        <end position="238"/>
    </location>
</feature>
<feature type="transmembrane region" description="Helical" evidence="6">
    <location>
        <begin position="129"/>
        <end position="147"/>
    </location>
</feature>
<evidence type="ECO:0000259" key="7">
    <source>
        <dbReference type="Pfam" id="PF00892"/>
    </source>
</evidence>
<proteinExistence type="inferred from homology"/>
<evidence type="ECO:0000256" key="4">
    <source>
        <dbReference type="ARBA" id="ARBA00022989"/>
    </source>
</evidence>
<dbReference type="InterPro" id="IPR050638">
    <property type="entry name" value="AA-Vitamin_Transporters"/>
</dbReference>
<evidence type="ECO:0000256" key="5">
    <source>
        <dbReference type="ARBA" id="ARBA00023136"/>
    </source>
</evidence>
<gene>
    <name evidence="8" type="ORF">JK636_00215</name>
</gene>
<keyword evidence="3 6" id="KW-0812">Transmembrane</keyword>
<comment type="similarity">
    <text evidence="2">Belongs to the EamA transporter family.</text>
</comment>
<feature type="transmembrane region" description="Helical" evidence="6">
    <location>
        <begin position="37"/>
        <end position="57"/>
    </location>
</feature>
<feature type="transmembrane region" description="Helical" evidence="6">
    <location>
        <begin position="250"/>
        <end position="266"/>
    </location>
</feature>
<dbReference type="InterPro" id="IPR000620">
    <property type="entry name" value="EamA_dom"/>
</dbReference>
<evidence type="ECO:0000256" key="1">
    <source>
        <dbReference type="ARBA" id="ARBA00004141"/>
    </source>
</evidence>
<organism evidence="8 9">
    <name type="scientific">Clostridium rhizosphaerae</name>
    <dbReference type="NCBI Taxonomy" id="2803861"/>
    <lineage>
        <taxon>Bacteria</taxon>
        <taxon>Bacillati</taxon>
        <taxon>Bacillota</taxon>
        <taxon>Clostridia</taxon>
        <taxon>Eubacteriales</taxon>
        <taxon>Clostridiaceae</taxon>
        <taxon>Clostridium</taxon>
    </lineage>
</organism>